<organism evidence="1 2">
    <name type="scientific">Acacia crassicarpa</name>
    <name type="common">northern wattle</name>
    <dbReference type="NCBI Taxonomy" id="499986"/>
    <lineage>
        <taxon>Eukaryota</taxon>
        <taxon>Viridiplantae</taxon>
        <taxon>Streptophyta</taxon>
        <taxon>Embryophyta</taxon>
        <taxon>Tracheophyta</taxon>
        <taxon>Spermatophyta</taxon>
        <taxon>Magnoliopsida</taxon>
        <taxon>eudicotyledons</taxon>
        <taxon>Gunneridae</taxon>
        <taxon>Pentapetalae</taxon>
        <taxon>rosids</taxon>
        <taxon>fabids</taxon>
        <taxon>Fabales</taxon>
        <taxon>Fabaceae</taxon>
        <taxon>Caesalpinioideae</taxon>
        <taxon>mimosoid clade</taxon>
        <taxon>Acacieae</taxon>
        <taxon>Acacia</taxon>
    </lineage>
</organism>
<name>A0AAE1MXY7_9FABA</name>
<gene>
    <name evidence="1" type="ORF">QN277_011093</name>
</gene>
<dbReference type="Gene3D" id="3.10.580.10">
    <property type="entry name" value="CBS-domain"/>
    <property type="match status" value="1"/>
</dbReference>
<evidence type="ECO:0000313" key="2">
    <source>
        <dbReference type="Proteomes" id="UP001293593"/>
    </source>
</evidence>
<dbReference type="GO" id="GO:0030026">
    <property type="term" value="P:intracellular manganese ion homeostasis"/>
    <property type="evidence" value="ECO:0007669"/>
    <property type="project" value="TreeGrafter"/>
</dbReference>
<dbReference type="PANTHER" id="PTHR12064">
    <property type="entry name" value="METAL TRANSPORTER CNNM"/>
    <property type="match status" value="1"/>
</dbReference>
<dbReference type="Proteomes" id="UP001293593">
    <property type="component" value="Unassembled WGS sequence"/>
</dbReference>
<keyword evidence="2" id="KW-1185">Reference proteome</keyword>
<dbReference type="AlphaFoldDB" id="A0AAE1MXY7"/>
<dbReference type="GO" id="GO:0005737">
    <property type="term" value="C:cytoplasm"/>
    <property type="evidence" value="ECO:0007669"/>
    <property type="project" value="TreeGrafter"/>
</dbReference>
<reference evidence="1" key="1">
    <citation type="submission" date="2023-10" db="EMBL/GenBank/DDBJ databases">
        <title>Chromosome-level genome of the transformable northern wattle, Acacia crassicarpa.</title>
        <authorList>
            <person name="Massaro I."/>
            <person name="Sinha N.R."/>
            <person name="Poethig S."/>
            <person name="Leichty A.R."/>
        </authorList>
    </citation>
    <scope>NUCLEOTIDE SEQUENCE</scope>
    <source>
        <strain evidence="1">Acra3RX</strain>
        <tissue evidence="1">Leaf</tissue>
    </source>
</reference>
<dbReference type="GO" id="GO:0010960">
    <property type="term" value="P:magnesium ion homeostasis"/>
    <property type="evidence" value="ECO:0007669"/>
    <property type="project" value="InterPro"/>
</dbReference>
<dbReference type="PANTHER" id="PTHR12064:SF72">
    <property type="entry name" value="CBS DOMAIN PROTEIN"/>
    <property type="match status" value="1"/>
</dbReference>
<dbReference type="InterPro" id="IPR045095">
    <property type="entry name" value="ACDP"/>
</dbReference>
<dbReference type="InterPro" id="IPR046342">
    <property type="entry name" value="CBS_dom_sf"/>
</dbReference>
<protein>
    <submittedName>
        <fullName evidence="1">Uncharacterized protein</fullName>
    </submittedName>
</protein>
<proteinExistence type="predicted"/>
<dbReference type="EMBL" id="JAWXYG010000002">
    <property type="protein sequence ID" value="KAK4279294.1"/>
    <property type="molecule type" value="Genomic_DNA"/>
</dbReference>
<evidence type="ECO:0000313" key="1">
    <source>
        <dbReference type="EMBL" id="KAK4279294.1"/>
    </source>
</evidence>
<comment type="caution">
    <text evidence="1">The sequence shown here is derived from an EMBL/GenBank/DDBJ whole genome shotgun (WGS) entry which is preliminary data.</text>
</comment>
<sequence>MAVVVENKKDITRTSSFDAQGVGSLIEKAEYVSISTDWNSLETEYYSATLKNMMDNELGGSDPIHKKIKQIDEIHLQQENISDSLQSNHERAIGIITLEDIMEKLLQEDILDETDLYVDVHQNIKINLNHSRRLSSSSR</sequence>
<accession>A0AAE1MXY7</accession>